<evidence type="ECO:0000256" key="1">
    <source>
        <dbReference type="ARBA" id="ARBA00001966"/>
    </source>
</evidence>
<dbReference type="InterPro" id="IPR013785">
    <property type="entry name" value="Aldolase_TIM"/>
</dbReference>
<evidence type="ECO:0000256" key="2">
    <source>
        <dbReference type="ARBA" id="ARBA00022485"/>
    </source>
</evidence>
<evidence type="ECO:0000256" key="6">
    <source>
        <dbReference type="ARBA" id="ARBA00023014"/>
    </source>
</evidence>
<dbReference type="Pfam" id="PF13353">
    <property type="entry name" value="Fer4_12"/>
    <property type="match status" value="1"/>
</dbReference>
<feature type="non-terminal residue" evidence="7">
    <location>
        <position position="1"/>
    </location>
</feature>
<organism evidence="7">
    <name type="scientific">marine metagenome</name>
    <dbReference type="NCBI Taxonomy" id="408172"/>
    <lineage>
        <taxon>unclassified sequences</taxon>
        <taxon>metagenomes</taxon>
        <taxon>ecological metagenomes</taxon>
    </lineage>
</organism>
<dbReference type="InterPro" id="IPR034457">
    <property type="entry name" value="Organic_radical-activating"/>
</dbReference>
<dbReference type="EMBL" id="UINC01129827">
    <property type="protein sequence ID" value="SVD10484.1"/>
    <property type="molecule type" value="Genomic_DNA"/>
</dbReference>
<dbReference type="GO" id="GO:0043365">
    <property type="term" value="F:[formate-C-acetyltransferase]-activating enzyme activity"/>
    <property type="evidence" value="ECO:0007669"/>
    <property type="project" value="InterPro"/>
</dbReference>
<dbReference type="GO" id="GO:0004748">
    <property type="term" value="F:ribonucleoside-diphosphate reductase activity, thioredoxin disulfide as acceptor"/>
    <property type="evidence" value="ECO:0007669"/>
    <property type="project" value="TreeGrafter"/>
</dbReference>
<dbReference type="GO" id="GO:0051539">
    <property type="term" value="F:4 iron, 4 sulfur cluster binding"/>
    <property type="evidence" value="ECO:0007669"/>
    <property type="project" value="UniProtKB-KW"/>
</dbReference>
<dbReference type="PANTHER" id="PTHR30352">
    <property type="entry name" value="PYRUVATE FORMATE-LYASE-ACTIVATING ENZYME"/>
    <property type="match status" value="1"/>
</dbReference>
<reference evidence="7" key="1">
    <citation type="submission" date="2018-05" db="EMBL/GenBank/DDBJ databases">
        <authorList>
            <person name="Lanie J.A."/>
            <person name="Ng W.-L."/>
            <person name="Kazmierczak K.M."/>
            <person name="Andrzejewski T.M."/>
            <person name="Davidsen T.M."/>
            <person name="Wayne K.J."/>
            <person name="Tettelin H."/>
            <person name="Glass J.I."/>
            <person name="Rusch D."/>
            <person name="Podicherti R."/>
            <person name="Tsui H.-C.T."/>
            <person name="Winkler M.E."/>
        </authorList>
    </citation>
    <scope>NUCLEOTIDE SEQUENCE</scope>
</reference>
<dbReference type="InterPro" id="IPR058240">
    <property type="entry name" value="rSAM_sf"/>
</dbReference>
<name>A0A382SKR0_9ZZZZ</name>
<dbReference type="SFLD" id="SFLDG01063">
    <property type="entry name" value="activating_enzymes__group_1"/>
    <property type="match status" value="1"/>
</dbReference>
<dbReference type="InterPro" id="IPR007197">
    <property type="entry name" value="rSAM"/>
</dbReference>
<keyword evidence="2" id="KW-0004">4Fe-4S</keyword>
<evidence type="ECO:0000256" key="3">
    <source>
        <dbReference type="ARBA" id="ARBA00022691"/>
    </source>
</evidence>
<protein>
    <recommendedName>
        <fullName evidence="8">Radical SAM core domain-containing protein</fullName>
    </recommendedName>
</protein>
<evidence type="ECO:0008006" key="8">
    <source>
        <dbReference type="Google" id="ProtNLM"/>
    </source>
</evidence>
<dbReference type="InterPro" id="IPR012837">
    <property type="entry name" value="NrdG"/>
</dbReference>
<comment type="cofactor">
    <cofactor evidence="1">
        <name>[4Fe-4S] cluster</name>
        <dbReference type="ChEBI" id="CHEBI:49883"/>
    </cofactor>
</comment>
<evidence type="ECO:0000313" key="7">
    <source>
        <dbReference type="EMBL" id="SVD10484.1"/>
    </source>
</evidence>
<keyword evidence="4" id="KW-0479">Metal-binding</keyword>
<gene>
    <name evidence="7" type="ORF">METZ01_LOCUS363338</name>
</gene>
<dbReference type="Gene3D" id="3.20.20.70">
    <property type="entry name" value="Aldolase class I"/>
    <property type="match status" value="1"/>
</dbReference>
<dbReference type="SFLD" id="SFLDS00029">
    <property type="entry name" value="Radical_SAM"/>
    <property type="match status" value="1"/>
</dbReference>
<keyword evidence="6" id="KW-0411">Iron-sulfur</keyword>
<keyword evidence="5" id="KW-0408">Iron</keyword>
<evidence type="ECO:0000256" key="5">
    <source>
        <dbReference type="ARBA" id="ARBA00023004"/>
    </source>
</evidence>
<dbReference type="SFLD" id="SFLDF00299">
    <property type="entry name" value="anaerobic_ribonucleoside-triph"/>
    <property type="match status" value="1"/>
</dbReference>
<dbReference type="PANTHER" id="PTHR30352:SF2">
    <property type="entry name" value="ANAEROBIC RIBONUCLEOSIDE-TRIPHOSPHATE REDUCTASE-ACTIVATING PROTEIN"/>
    <property type="match status" value="1"/>
</dbReference>
<accession>A0A382SKR0</accession>
<dbReference type="AlphaFoldDB" id="A0A382SKR0"/>
<keyword evidence="3" id="KW-0949">S-adenosyl-L-methionine</keyword>
<dbReference type="GO" id="GO:0046872">
    <property type="term" value="F:metal ion binding"/>
    <property type="evidence" value="ECO:0007669"/>
    <property type="project" value="UniProtKB-KW"/>
</dbReference>
<sequence>VQGCTLACKGCWNQQFWPSGGGTEISVDDMMGRIVDTPGIEGITLLGGEPLQQSEAVLQLITGVRDRGLSVFLYSGYEESELDETQLSCVASSDIVVLGRYVEKLRDTSLRWRGSSNQRIRFPTDRYSGLVVEEFREIEVELAPDGRLSVFGYPDDEFMRMVGLQSEGDQQQT</sequence>
<dbReference type="SUPFAM" id="SSF102114">
    <property type="entry name" value="Radical SAM enzymes"/>
    <property type="match status" value="1"/>
</dbReference>
<dbReference type="SFLD" id="SFLDG01066">
    <property type="entry name" value="organic_radical-activating_enz"/>
    <property type="match status" value="1"/>
</dbReference>
<evidence type="ECO:0000256" key="4">
    <source>
        <dbReference type="ARBA" id="ARBA00022723"/>
    </source>
</evidence>
<proteinExistence type="predicted"/>